<protein>
    <submittedName>
        <fullName evidence="2">Uncharacterized protein</fullName>
    </submittedName>
</protein>
<gene>
    <name evidence="2" type="ORF">LTR84_007110</name>
</gene>
<feature type="region of interest" description="Disordered" evidence="1">
    <location>
        <begin position="63"/>
        <end position="87"/>
    </location>
</feature>
<accession>A0AAV9N3E4</accession>
<organism evidence="2 3">
    <name type="scientific">Exophiala bonariae</name>
    <dbReference type="NCBI Taxonomy" id="1690606"/>
    <lineage>
        <taxon>Eukaryota</taxon>
        <taxon>Fungi</taxon>
        <taxon>Dikarya</taxon>
        <taxon>Ascomycota</taxon>
        <taxon>Pezizomycotina</taxon>
        <taxon>Eurotiomycetes</taxon>
        <taxon>Chaetothyriomycetidae</taxon>
        <taxon>Chaetothyriales</taxon>
        <taxon>Herpotrichiellaceae</taxon>
        <taxon>Exophiala</taxon>
    </lineage>
</organism>
<sequence length="448" mass="50488">MSESRLRWRYSVLSALTLFTLFLLFSSSASRFKLSGWSDDSNIDLSGQFEYQPAVVAGAPVQVPAPSSDSTTLQHGSHPPSLDVAGPGKRPHKIVGMVFAGRKEYVSILDCYLQRNLVRNGGWLDEIMFIMHVNRTQDIVYLHDLTDNVPEYTLHEIYGEEEEDNRKPFSEAYKLCKPGTLYVKIDDDLLFMEDNAIQSIVQRKVDNPECVMVSANVINSPAASWVTQHHLGATKPYLPESSIPDGFVDDDRRHMVDWRSSTLPHWESNSAYNFTIGSSPPFKGHRWLPLGKGDYHFTPADSIGRQDNISLAKNASSEYLPWTVAAQQHYSFLEHLEKGQLSLYKFDNWTYDRTSRNINFIAFSGDDVVKHPVSGNDGTWFTQKLPSQLKQSAVVDGSAIVVHFGTRFQTSPSGGIPGRGLRDTDLLRRYRSYATEFICGKPWGSPMH</sequence>
<evidence type="ECO:0000313" key="3">
    <source>
        <dbReference type="Proteomes" id="UP001358417"/>
    </source>
</evidence>
<dbReference type="AlphaFoldDB" id="A0AAV9N3E4"/>
<dbReference type="EMBL" id="JAVRRD010000027">
    <property type="protein sequence ID" value="KAK5047167.1"/>
    <property type="molecule type" value="Genomic_DNA"/>
</dbReference>
<dbReference type="Proteomes" id="UP001358417">
    <property type="component" value="Unassembled WGS sequence"/>
</dbReference>
<comment type="caution">
    <text evidence="2">The sequence shown here is derived from an EMBL/GenBank/DDBJ whole genome shotgun (WGS) entry which is preliminary data.</text>
</comment>
<proteinExistence type="predicted"/>
<evidence type="ECO:0000313" key="2">
    <source>
        <dbReference type="EMBL" id="KAK5047167.1"/>
    </source>
</evidence>
<dbReference type="RefSeq" id="XP_064702734.1">
    <property type="nucleotide sequence ID" value="XM_064850665.1"/>
</dbReference>
<evidence type="ECO:0000256" key="1">
    <source>
        <dbReference type="SAM" id="MobiDB-lite"/>
    </source>
</evidence>
<keyword evidence="3" id="KW-1185">Reference proteome</keyword>
<reference evidence="2 3" key="1">
    <citation type="submission" date="2023-08" db="EMBL/GenBank/DDBJ databases">
        <title>Black Yeasts Isolated from many extreme environments.</title>
        <authorList>
            <person name="Coleine C."/>
            <person name="Stajich J.E."/>
            <person name="Selbmann L."/>
        </authorList>
    </citation>
    <scope>NUCLEOTIDE SEQUENCE [LARGE SCALE GENOMIC DNA]</scope>
    <source>
        <strain evidence="2 3">CCFEE 5792</strain>
    </source>
</reference>
<dbReference type="GeneID" id="89975278"/>
<name>A0AAV9N3E4_9EURO</name>